<dbReference type="PANTHER" id="PTHR15750:SF5">
    <property type="entry name" value="TUBULINYL-TYR CARBOXYPEPTIDASE 1"/>
    <property type="match status" value="1"/>
</dbReference>
<dbReference type="PANTHER" id="PTHR15750">
    <property type="entry name" value="VASOHIBIN-1-LIKE ISOFORM X2"/>
    <property type="match status" value="1"/>
</dbReference>
<dbReference type="Proteomes" id="UP000694570">
    <property type="component" value="Unplaced"/>
</dbReference>
<proteinExistence type="predicted"/>
<dbReference type="GO" id="GO:0045765">
    <property type="term" value="P:regulation of angiogenesis"/>
    <property type="evidence" value="ECO:0007669"/>
    <property type="project" value="InterPro"/>
</dbReference>
<evidence type="ECO:0000256" key="2">
    <source>
        <dbReference type="SAM" id="MobiDB-lite"/>
    </source>
</evidence>
<feature type="region of interest" description="Disordered" evidence="2">
    <location>
        <begin position="1"/>
        <end position="112"/>
    </location>
</feature>
<feature type="compositionally biased region" description="Gly residues" evidence="2">
    <location>
        <begin position="57"/>
        <end position="68"/>
    </location>
</feature>
<reference evidence="3" key="1">
    <citation type="submission" date="2025-08" db="UniProtKB">
        <authorList>
            <consortium name="Ensembl"/>
        </authorList>
    </citation>
    <scope>IDENTIFICATION</scope>
</reference>
<evidence type="ECO:0000256" key="1">
    <source>
        <dbReference type="PIRSR" id="PIRSR628131-1"/>
    </source>
</evidence>
<feature type="active site" evidence="1">
    <location>
        <position position="257"/>
    </location>
</feature>
<evidence type="ECO:0000313" key="4">
    <source>
        <dbReference type="Proteomes" id="UP000694570"/>
    </source>
</evidence>
<feature type="active site" evidence="1">
    <location>
        <position position="274"/>
    </location>
</feature>
<dbReference type="Pfam" id="PF14822">
    <property type="entry name" value="Vasohibin"/>
    <property type="match status" value="1"/>
</dbReference>
<feature type="compositionally biased region" description="Low complexity" evidence="2">
    <location>
        <begin position="1"/>
        <end position="16"/>
    </location>
</feature>
<accession>A0A8D1C7H1</accession>
<dbReference type="AlphaFoldDB" id="A0A8D1C7H1"/>
<organism evidence="3 4">
    <name type="scientific">Sus scrofa</name>
    <name type="common">Pig</name>
    <dbReference type="NCBI Taxonomy" id="9823"/>
    <lineage>
        <taxon>Eukaryota</taxon>
        <taxon>Metazoa</taxon>
        <taxon>Chordata</taxon>
        <taxon>Craniata</taxon>
        <taxon>Vertebrata</taxon>
        <taxon>Euteleostomi</taxon>
        <taxon>Mammalia</taxon>
        <taxon>Eutheria</taxon>
        <taxon>Laurasiatheria</taxon>
        <taxon>Artiodactyla</taxon>
        <taxon>Suina</taxon>
        <taxon>Suidae</taxon>
        <taxon>Sus</taxon>
    </lineage>
</organism>
<name>A0A8D1C7H1_PIG</name>
<evidence type="ECO:0008006" key="5">
    <source>
        <dbReference type="Google" id="ProtNLM"/>
    </source>
</evidence>
<feature type="compositionally biased region" description="Acidic residues" evidence="2">
    <location>
        <begin position="96"/>
        <end position="106"/>
    </location>
</feature>
<feature type="active site" evidence="1">
    <location>
        <position position="222"/>
    </location>
</feature>
<dbReference type="GO" id="GO:0005737">
    <property type="term" value="C:cytoplasm"/>
    <property type="evidence" value="ECO:0007669"/>
    <property type="project" value="InterPro"/>
</dbReference>
<feature type="compositionally biased region" description="Basic and acidic residues" evidence="2">
    <location>
        <begin position="390"/>
        <end position="404"/>
    </location>
</feature>
<evidence type="ECO:0000313" key="3">
    <source>
        <dbReference type="Ensembl" id="ENSSSCP00030023560.1"/>
    </source>
</evidence>
<feature type="region of interest" description="Disordered" evidence="2">
    <location>
        <begin position="353"/>
        <end position="418"/>
    </location>
</feature>
<dbReference type="InterPro" id="IPR028131">
    <property type="entry name" value="VASH1"/>
</dbReference>
<sequence>MCASARAPPAASLRSPTHPFGEIALPRRPSARGSGLRADAAWSRLGPRPWSAQDLGMPGGKKVIGGSSGAVPTATAAPSGVRRLETSEGASAQRDEEPEEEGEEDLRDGGIPFFVNRGGLPVDEATWERMWKHVAKIHPDGEKVAQRIRGATDLPKIPIPSVPTFQPSTPVPERLEAVQRYIRELQYNHTGTQFFEIKKSRPLTGLMDLAKEMTKEALPIKCLEAVILGIYLTNSMPTLERFPISFKTYFSGNYFRHIVLGVNFGGRYGALGMSRREDLMYKPPAFRTLSELVLDYEAAYSRCWHVLKKVKLGQCVSHDPHSVEQIEWKHSVLDVEKLGREDLRKELERHARDMRLKIGKGAGPPSPTKDRKKDVSSPQRGQSSPHRRNSRSERRPSGEKKPSEPKAMPDLNGYQIRV</sequence>
<protein>
    <recommendedName>
        <fullName evidence="5">Vasohibin 1</fullName>
    </recommendedName>
</protein>
<dbReference type="Ensembl" id="ENSSSCT00030051726.1">
    <property type="protein sequence ID" value="ENSSSCP00030023560.1"/>
    <property type="gene ID" value="ENSSSCG00030037178.1"/>
</dbReference>